<feature type="transmembrane region" description="Helical" evidence="8">
    <location>
        <begin position="199"/>
        <end position="218"/>
    </location>
</feature>
<feature type="transmembrane region" description="Helical" evidence="8">
    <location>
        <begin position="124"/>
        <end position="147"/>
    </location>
</feature>
<keyword evidence="6 8" id="KW-0472">Membrane</keyword>
<dbReference type="PANTHER" id="PTHR43337:SF1">
    <property type="entry name" value="XANTHINE_URACIL PERMEASE C887.17-RELATED"/>
    <property type="match status" value="1"/>
</dbReference>
<evidence type="ECO:0000256" key="7">
    <source>
        <dbReference type="SAM" id="MobiDB-lite"/>
    </source>
</evidence>
<dbReference type="EMBL" id="FNIE01000013">
    <property type="protein sequence ID" value="SDO86710.1"/>
    <property type="molecule type" value="Genomic_DNA"/>
</dbReference>
<dbReference type="GO" id="GO:0005886">
    <property type="term" value="C:plasma membrane"/>
    <property type="evidence" value="ECO:0007669"/>
    <property type="project" value="TreeGrafter"/>
</dbReference>
<accession>A0A1H0N2V7</accession>
<feature type="region of interest" description="Disordered" evidence="7">
    <location>
        <begin position="1"/>
        <end position="20"/>
    </location>
</feature>
<proteinExistence type="inferred from homology"/>
<protein>
    <submittedName>
        <fullName evidence="9">Putative MFS transporter, AGZA family, xanthine/uracil permease</fullName>
    </submittedName>
</protein>
<dbReference type="InterPro" id="IPR006043">
    <property type="entry name" value="NCS2"/>
</dbReference>
<evidence type="ECO:0000256" key="6">
    <source>
        <dbReference type="ARBA" id="ARBA00023136"/>
    </source>
</evidence>
<evidence type="ECO:0000256" key="8">
    <source>
        <dbReference type="SAM" id="Phobius"/>
    </source>
</evidence>
<dbReference type="InterPro" id="IPR045018">
    <property type="entry name" value="Azg-like"/>
</dbReference>
<evidence type="ECO:0000256" key="1">
    <source>
        <dbReference type="ARBA" id="ARBA00004127"/>
    </source>
</evidence>
<dbReference type="GO" id="GO:0012505">
    <property type="term" value="C:endomembrane system"/>
    <property type="evidence" value="ECO:0007669"/>
    <property type="project" value="UniProtKB-SubCell"/>
</dbReference>
<reference evidence="9 10" key="1">
    <citation type="submission" date="2016-10" db="EMBL/GenBank/DDBJ databases">
        <authorList>
            <person name="de Groot N.N."/>
        </authorList>
    </citation>
    <scope>NUCLEOTIDE SEQUENCE [LARGE SCALE GENOMIC DNA]</scope>
    <source>
        <strain evidence="9 10">CGMCC 4.2022</strain>
    </source>
</reference>
<feature type="compositionally biased region" description="Low complexity" evidence="7">
    <location>
        <begin position="1"/>
        <end position="12"/>
    </location>
</feature>
<feature type="transmembrane region" description="Helical" evidence="8">
    <location>
        <begin position="459"/>
        <end position="476"/>
    </location>
</feature>
<name>A0A1H0N2V7_9ACTN</name>
<evidence type="ECO:0000313" key="10">
    <source>
        <dbReference type="Proteomes" id="UP000199341"/>
    </source>
</evidence>
<feature type="transmembrane region" description="Helical" evidence="8">
    <location>
        <begin position="43"/>
        <end position="64"/>
    </location>
</feature>
<feature type="transmembrane region" description="Helical" evidence="8">
    <location>
        <begin position="392"/>
        <end position="411"/>
    </location>
</feature>
<evidence type="ECO:0000256" key="4">
    <source>
        <dbReference type="ARBA" id="ARBA00022692"/>
    </source>
</evidence>
<dbReference type="AlphaFoldDB" id="A0A1H0N2V7"/>
<keyword evidence="4 8" id="KW-0812">Transmembrane</keyword>
<evidence type="ECO:0000256" key="5">
    <source>
        <dbReference type="ARBA" id="ARBA00022989"/>
    </source>
</evidence>
<feature type="transmembrane region" description="Helical" evidence="8">
    <location>
        <begin position="423"/>
        <end position="447"/>
    </location>
</feature>
<keyword evidence="5 8" id="KW-1133">Transmembrane helix</keyword>
<dbReference type="PANTHER" id="PTHR43337">
    <property type="entry name" value="XANTHINE/URACIL PERMEASE C887.17-RELATED"/>
    <property type="match status" value="1"/>
</dbReference>
<gene>
    <name evidence="9" type="ORF">SAMN05216259_113190</name>
</gene>
<feature type="transmembrane region" description="Helical" evidence="8">
    <location>
        <begin position="76"/>
        <end position="104"/>
    </location>
</feature>
<sequence length="486" mass="49900">MPGTVADTAPATSAPPPAGGPLERWFRIAERGSTPIREVRGGLATFFTMAYILVLNPIILGSATDKFHHHLAPDQLLTATALVAAVMTAIMGVGGNLPLAIAAGLGLNAVVAFQLAPKMSWPDAMGLVVIEGLLICVLVATGLRQAIMNAIPQPIKQAISVGIGMFIAFIGLVDAGFASRIPDAADTTTPVQLGGSGTLTGWPVLVFCVGVLLTVALVARRVKGAILISIVAMTVLAIVINKIADIPDAAWGLTVPKMPHKVVASPDFGLIGHFSLLGGFKEAGIVTSVLFVFTLVLSDFFDAMGTIVGISSEAGLLDSKGRVPNIGRVLFIDGAAAVAGGAASCSSNTAYVESAAGVGEGARTGLASVVTGLLFAVALFLSPLAGVVPSQAAAPALVAVGFLLMAQVRNIDWTQYDVAIPAFLTIAVMPFTYSITNGIGAGFLSYVAIKLALGKWRDIHPLVWGVSVAFLAYFAIDPIQQAAGVK</sequence>
<evidence type="ECO:0000256" key="2">
    <source>
        <dbReference type="ARBA" id="ARBA00005697"/>
    </source>
</evidence>
<feature type="transmembrane region" description="Helical" evidence="8">
    <location>
        <begin position="366"/>
        <end position="386"/>
    </location>
</feature>
<dbReference type="Pfam" id="PF00860">
    <property type="entry name" value="Xan_ur_permease"/>
    <property type="match status" value="1"/>
</dbReference>
<feature type="transmembrane region" description="Helical" evidence="8">
    <location>
        <begin position="283"/>
        <end position="301"/>
    </location>
</feature>
<dbReference type="Proteomes" id="UP000199341">
    <property type="component" value="Unassembled WGS sequence"/>
</dbReference>
<keyword evidence="3" id="KW-0813">Transport</keyword>
<organism evidence="9 10">
    <name type="scientific">Actinacidiphila guanduensis</name>
    <dbReference type="NCBI Taxonomy" id="310781"/>
    <lineage>
        <taxon>Bacteria</taxon>
        <taxon>Bacillati</taxon>
        <taxon>Actinomycetota</taxon>
        <taxon>Actinomycetes</taxon>
        <taxon>Kitasatosporales</taxon>
        <taxon>Streptomycetaceae</taxon>
        <taxon>Actinacidiphila</taxon>
    </lineage>
</organism>
<dbReference type="RefSeq" id="WP_093787152.1">
    <property type="nucleotide sequence ID" value="NZ_FNIE01000013.1"/>
</dbReference>
<comment type="similarity">
    <text evidence="2">Belongs to the nucleobase:cation symporter-2 (NCS2) (TC 2.A.40) family. Azg-like subfamily.</text>
</comment>
<dbReference type="GO" id="GO:0005345">
    <property type="term" value="F:purine nucleobase transmembrane transporter activity"/>
    <property type="evidence" value="ECO:0007669"/>
    <property type="project" value="TreeGrafter"/>
</dbReference>
<evidence type="ECO:0000313" key="9">
    <source>
        <dbReference type="EMBL" id="SDO86710.1"/>
    </source>
</evidence>
<keyword evidence="10" id="KW-1185">Reference proteome</keyword>
<feature type="transmembrane region" description="Helical" evidence="8">
    <location>
        <begin position="225"/>
        <end position="244"/>
    </location>
</feature>
<evidence type="ECO:0000256" key="3">
    <source>
        <dbReference type="ARBA" id="ARBA00022448"/>
    </source>
</evidence>
<dbReference type="STRING" id="310781.SAMN05216259_113190"/>
<dbReference type="OrthoDB" id="9808458at2"/>
<comment type="subcellular location">
    <subcellularLocation>
        <location evidence="1">Endomembrane system</location>
        <topology evidence="1">Multi-pass membrane protein</topology>
    </subcellularLocation>
</comment>
<feature type="transmembrane region" description="Helical" evidence="8">
    <location>
        <begin position="159"/>
        <end position="179"/>
    </location>
</feature>